<dbReference type="PANTHER" id="PTHR21505:SF8">
    <property type="entry name" value="DPT-YFP REPRESSOR BY OVEREXPRESSION, ISOFORM D-RELATED"/>
    <property type="match status" value="1"/>
</dbReference>
<protein>
    <recommendedName>
        <fullName evidence="4">MADF domain-containing protein</fullName>
    </recommendedName>
</protein>
<organism evidence="2 3">
    <name type="scientific">Acanthoscelides obtectus</name>
    <name type="common">Bean weevil</name>
    <name type="synonym">Bruchus obtectus</name>
    <dbReference type="NCBI Taxonomy" id="200917"/>
    <lineage>
        <taxon>Eukaryota</taxon>
        <taxon>Metazoa</taxon>
        <taxon>Ecdysozoa</taxon>
        <taxon>Arthropoda</taxon>
        <taxon>Hexapoda</taxon>
        <taxon>Insecta</taxon>
        <taxon>Pterygota</taxon>
        <taxon>Neoptera</taxon>
        <taxon>Endopterygota</taxon>
        <taxon>Coleoptera</taxon>
        <taxon>Polyphaga</taxon>
        <taxon>Cucujiformia</taxon>
        <taxon>Chrysomeloidea</taxon>
        <taxon>Chrysomelidae</taxon>
        <taxon>Bruchinae</taxon>
        <taxon>Bruchini</taxon>
        <taxon>Acanthoscelides</taxon>
    </lineage>
</organism>
<dbReference type="OrthoDB" id="6783525at2759"/>
<feature type="non-terminal residue" evidence="2">
    <location>
        <position position="1"/>
    </location>
</feature>
<feature type="compositionally biased region" description="Low complexity" evidence="1">
    <location>
        <begin position="92"/>
        <end position="103"/>
    </location>
</feature>
<name>A0A9P0PHZ8_ACAOB</name>
<dbReference type="AlphaFoldDB" id="A0A9P0PHZ8"/>
<accession>A0A9P0PHZ8</accession>
<feature type="region of interest" description="Disordered" evidence="1">
    <location>
        <begin position="62"/>
        <end position="131"/>
    </location>
</feature>
<evidence type="ECO:0000313" key="2">
    <source>
        <dbReference type="EMBL" id="CAH1986969.1"/>
    </source>
</evidence>
<dbReference type="PANTHER" id="PTHR21505">
    <property type="entry name" value="MADF DOMAIN-CONTAINING PROTEIN-RELATED"/>
    <property type="match status" value="1"/>
</dbReference>
<keyword evidence="3" id="KW-1185">Reference proteome</keyword>
<dbReference type="Proteomes" id="UP001152888">
    <property type="component" value="Unassembled WGS sequence"/>
</dbReference>
<dbReference type="EMBL" id="CAKOFQ010007008">
    <property type="protein sequence ID" value="CAH1986969.1"/>
    <property type="molecule type" value="Genomic_DNA"/>
</dbReference>
<proteinExistence type="predicted"/>
<evidence type="ECO:0008006" key="4">
    <source>
        <dbReference type="Google" id="ProtNLM"/>
    </source>
</evidence>
<gene>
    <name evidence="2" type="ORF">ACAOBT_LOCUS17572</name>
</gene>
<comment type="caution">
    <text evidence="2">The sequence shown here is derived from an EMBL/GenBank/DDBJ whole genome shotgun (WGS) entry which is preliminary data.</text>
</comment>
<reference evidence="2" key="1">
    <citation type="submission" date="2022-03" db="EMBL/GenBank/DDBJ databases">
        <authorList>
            <person name="Sayadi A."/>
        </authorList>
    </citation>
    <scope>NUCLEOTIDE SEQUENCE</scope>
</reference>
<evidence type="ECO:0000313" key="3">
    <source>
        <dbReference type="Proteomes" id="UP001152888"/>
    </source>
</evidence>
<sequence length="228" mass="26275">RDYVVKKIQSFRGSFRKELKKIEESKRSRASTDEMYTPTLWYFDLLQFTIDQEIPTQSICNMEDEGTENSNHSTEEEVEFQEKTEVNNTQKSASVSSQVPSTSHARPTSPTAFKPASNKRSKTSKQNKTQTDFMNYCKNQLESKNEIDEFDAAAISWAKKIKKMNPTQAIYADMLINQVLNKGLLNQLTETTIIMQQSPVPLPLFSPPSLLHQILHYIVQKEHLDYML</sequence>
<evidence type="ECO:0000256" key="1">
    <source>
        <dbReference type="SAM" id="MobiDB-lite"/>
    </source>
</evidence>